<dbReference type="InterPro" id="IPR027829">
    <property type="entry name" value="DUF4625"/>
</dbReference>
<keyword evidence="1" id="KW-0732">Signal</keyword>
<keyword evidence="3" id="KW-1185">Reference proteome</keyword>
<feature type="chain" id="PRO_5045410875" evidence="1">
    <location>
        <begin position="22"/>
        <end position="378"/>
    </location>
</feature>
<evidence type="ECO:0000313" key="3">
    <source>
        <dbReference type="Proteomes" id="UP001262582"/>
    </source>
</evidence>
<evidence type="ECO:0000313" key="2">
    <source>
        <dbReference type="EMBL" id="MDT0677168.1"/>
    </source>
</evidence>
<dbReference type="RefSeq" id="WP_311503505.1">
    <property type="nucleotide sequence ID" value="NZ_JAVRHK010000007.1"/>
</dbReference>
<dbReference type="Pfam" id="PF15418">
    <property type="entry name" value="DUF4625"/>
    <property type="match status" value="3"/>
</dbReference>
<organism evidence="2 3">
    <name type="scientific">Autumnicola musiva</name>
    <dbReference type="NCBI Taxonomy" id="3075589"/>
    <lineage>
        <taxon>Bacteria</taxon>
        <taxon>Pseudomonadati</taxon>
        <taxon>Bacteroidota</taxon>
        <taxon>Flavobacteriia</taxon>
        <taxon>Flavobacteriales</taxon>
        <taxon>Flavobacteriaceae</taxon>
        <taxon>Autumnicola</taxon>
    </lineage>
</organism>
<dbReference type="Proteomes" id="UP001262582">
    <property type="component" value="Unassembled WGS sequence"/>
</dbReference>
<feature type="signal peptide" evidence="1">
    <location>
        <begin position="1"/>
        <end position="21"/>
    </location>
</feature>
<dbReference type="Gene3D" id="2.60.40.4140">
    <property type="match status" value="1"/>
</dbReference>
<gene>
    <name evidence="2" type="ORF">RM539_11300</name>
</gene>
<protein>
    <submittedName>
        <fullName evidence="2">DUF4625 domain-containing protein</fullName>
    </submittedName>
</protein>
<evidence type="ECO:0000256" key="1">
    <source>
        <dbReference type="SAM" id="SignalP"/>
    </source>
</evidence>
<dbReference type="PROSITE" id="PS51257">
    <property type="entry name" value="PROKAR_LIPOPROTEIN"/>
    <property type="match status" value="1"/>
</dbReference>
<accession>A0ABU3D6M2</accession>
<comment type="caution">
    <text evidence="2">The sequence shown here is derived from an EMBL/GenBank/DDBJ whole genome shotgun (WGS) entry which is preliminary data.</text>
</comment>
<name>A0ABU3D6M2_9FLAO</name>
<proteinExistence type="predicted"/>
<dbReference type="EMBL" id="JAVRHK010000007">
    <property type="protein sequence ID" value="MDT0677168.1"/>
    <property type="molecule type" value="Genomic_DNA"/>
</dbReference>
<sequence>MKKQIIFSLSLFLAISLFSCSSDDDAMLDNEKPQITVNEPTEGESFEAGGELHFDVDFSDNDALSSYKVDIHNNFDGHTHSGLLSTSPGVVSKQASELSPWSMSQTFEIEGNPRTYNAHEHIEIPADIAEGPYHLGITVIDVEGNQNQVYVEFIVGEDHTGEDHGLTITNIESSDVNRGSDLHVGAQLTAEHGIASVSVSIHGHDLEPAEGETAWTFEEVFDSYSGSTAELHEHIDVPANAALGEYHMSITVVDTEGNTHAEGVHFHVTEEGTESSIAISDFHIDEEVTAGEELHIEAGIASEHGVEEIHLHIHSEEDEENGWSYEDTFAYSDETEIDFNEHIDISADAAAGEYHLSLEVIDHDGNTHSESAHFNVVE</sequence>
<reference evidence="2 3" key="1">
    <citation type="submission" date="2023-09" db="EMBL/GenBank/DDBJ databases">
        <authorList>
            <person name="Rey-Velasco X."/>
        </authorList>
    </citation>
    <scope>NUCLEOTIDE SEQUENCE [LARGE SCALE GENOMIC DNA]</scope>
    <source>
        <strain evidence="2 3">F117</strain>
    </source>
</reference>